<dbReference type="EMBL" id="CP009395">
    <property type="protein sequence ID" value="AIN99212.1"/>
    <property type="molecule type" value="Genomic_DNA"/>
</dbReference>
<evidence type="ECO:0000313" key="1">
    <source>
        <dbReference type="EMBL" id="AIN99212.1"/>
    </source>
</evidence>
<dbReference type="VEuPathDB" id="TriTrypDB:LPAL13_260014700"/>
<keyword evidence="2" id="KW-1185">Reference proteome</keyword>
<evidence type="ECO:0000313" key="2">
    <source>
        <dbReference type="Proteomes" id="UP000063063"/>
    </source>
</evidence>
<protein>
    <submittedName>
        <fullName evidence="1">Uncharacterized protein</fullName>
    </submittedName>
</protein>
<proteinExistence type="predicted"/>
<name>A0A088RSX6_LEIPA</name>
<dbReference type="RefSeq" id="XP_010699919.1">
    <property type="nucleotide sequence ID" value="XM_010701617.1"/>
</dbReference>
<sequence length="70" mass="7657">MSSSSSALDKLAHEINTYLDNTQATGSGDVGPVLFHWARVQMEIHDLSQRIQQKSIVLEDGARSSLQGVM</sequence>
<organism evidence="1 2">
    <name type="scientific">Leishmania panamensis</name>
    <dbReference type="NCBI Taxonomy" id="5679"/>
    <lineage>
        <taxon>Eukaryota</taxon>
        <taxon>Discoba</taxon>
        <taxon>Euglenozoa</taxon>
        <taxon>Kinetoplastea</taxon>
        <taxon>Metakinetoplastina</taxon>
        <taxon>Trypanosomatida</taxon>
        <taxon>Trypanosomatidae</taxon>
        <taxon>Leishmaniinae</taxon>
        <taxon>Leishmania</taxon>
        <taxon>Leishmania guyanensis species complex</taxon>
    </lineage>
</organism>
<dbReference type="VEuPathDB" id="TriTrypDB:LPMP_260990"/>
<dbReference type="KEGG" id="lpan:LPMP_260990"/>
<dbReference type="Proteomes" id="UP000063063">
    <property type="component" value="Chromosome 26"/>
</dbReference>
<dbReference type="OrthoDB" id="260785at2759"/>
<dbReference type="eggNOG" id="ENOG502SUME">
    <property type="taxonomic scope" value="Eukaryota"/>
</dbReference>
<accession>A0A088RSX6</accession>
<dbReference type="GeneID" id="22576002"/>
<gene>
    <name evidence="1" type="ORF">LPMP_260990</name>
</gene>
<reference evidence="1 2" key="1">
    <citation type="journal article" date="2015" name="Sci. Rep.">
        <title>The genome of Leishmania panamensis: insights into genomics of the L. (Viannia) subgenus.</title>
        <authorList>
            <person name="Llanes A."/>
            <person name="Restrepo C.M."/>
            <person name="Vecchio G.D."/>
            <person name="Anguizola F.J."/>
            <person name="Lleonart R."/>
        </authorList>
    </citation>
    <scope>NUCLEOTIDE SEQUENCE [LARGE SCALE GENOMIC DNA]</scope>
    <source>
        <strain evidence="1 2">MHOM/PA/94/PSC-1</strain>
    </source>
</reference>
<dbReference type="AlphaFoldDB" id="A0A088RSX6"/>